<dbReference type="InterPro" id="IPR029063">
    <property type="entry name" value="SAM-dependent_MTases_sf"/>
</dbReference>
<dbReference type="GO" id="GO:0032259">
    <property type="term" value="P:methylation"/>
    <property type="evidence" value="ECO:0007669"/>
    <property type="project" value="UniProtKB-KW"/>
</dbReference>
<reference evidence="4" key="1">
    <citation type="journal article" date="2019" name="Int. J. Syst. Evol. Microbiol.">
        <title>The Global Catalogue of Microorganisms (GCM) 10K type strain sequencing project: providing services to taxonomists for standard genome sequencing and annotation.</title>
        <authorList>
            <consortium name="The Broad Institute Genomics Platform"/>
            <consortium name="The Broad Institute Genome Sequencing Center for Infectious Disease"/>
            <person name="Wu L."/>
            <person name="Ma J."/>
        </authorList>
    </citation>
    <scope>NUCLEOTIDE SEQUENCE [LARGE SCALE GENOMIC DNA]</scope>
    <source>
        <strain evidence="4">CGMCC 1.16225</strain>
    </source>
</reference>
<dbReference type="RefSeq" id="WP_379100108.1">
    <property type="nucleotide sequence ID" value="NZ_JBHUGZ010000012.1"/>
</dbReference>
<feature type="domain" description="Methyltransferase" evidence="2">
    <location>
        <begin position="78"/>
        <end position="170"/>
    </location>
</feature>
<feature type="region of interest" description="Disordered" evidence="1">
    <location>
        <begin position="1"/>
        <end position="20"/>
    </location>
</feature>
<sequence length="236" mass="25843">MHTLHQHTAPEQAARERMKASHALDGDAGRLAHLYRGWASAFDLDQARVGYCGPMIVGELAGAMQTAYLAGERSAITILDAGCGTGLVGVELERLGFRLIDGFDLSEEMAEKARQTGVYRHARGHVDLNGQLSDYSSATYDLTVCCGVLTLGHVQPDGLRELARVTRPNGFVIASTRKSYAEKTVFEDQVRSLQDEGVLISAQCLRNGRYVAEEDAHYWVFRVPEKVSAPTEAAFK</sequence>
<dbReference type="Pfam" id="PF13649">
    <property type="entry name" value="Methyltransf_25"/>
    <property type="match status" value="1"/>
</dbReference>
<name>A0ABW4UDC0_9HYPH</name>
<dbReference type="InterPro" id="IPR041698">
    <property type="entry name" value="Methyltransf_25"/>
</dbReference>
<evidence type="ECO:0000313" key="4">
    <source>
        <dbReference type="Proteomes" id="UP001597405"/>
    </source>
</evidence>
<dbReference type="SUPFAM" id="SSF53335">
    <property type="entry name" value="S-adenosyl-L-methionine-dependent methyltransferases"/>
    <property type="match status" value="1"/>
</dbReference>
<protein>
    <submittedName>
        <fullName evidence="3">Class I SAM-dependent DNA methyltransferase</fullName>
    </submittedName>
</protein>
<dbReference type="Gene3D" id="3.40.50.150">
    <property type="entry name" value="Vaccinia Virus protein VP39"/>
    <property type="match status" value="1"/>
</dbReference>
<gene>
    <name evidence="3" type="ORF">ACFSOZ_17055</name>
</gene>
<keyword evidence="4" id="KW-1185">Reference proteome</keyword>
<dbReference type="GO" id="GO:0008168">
    <property type="term" value="F:methyltransferase activity"/>
    <property type="evidence" value="ECO:0007669"/>
    <property type="project" value="UniProtKB-KW"/>
</dbReference>
<comment type="caution">
    <text evidence="3">The sequence shown here is derived from an EMBL/GenBank/DDBJ whole genome shotgun (WGS) entry which is preliminary data.</text>
</comment>
<evidence type="ECO:0000256" key="1">
    <source>
        <dbReference type="SAM" id="MobiDB-lite"/>
    </source>
</evidence>
<dbReference type="PANTHER" id="PTHR43464:SF23">
    <property type="entry name" value="JUVENILE HORMONE ACID O-METHYLTRANSFERASE"/>
    <property type="match status" value="1"/>
</dbReference>
<evidence type="ECO:0000313" key="3">
    <source>
        <dbReference type="EMBL" id="MFD1984340.1"/>
    </source>
</evidence>
<keyword evidence="3" id="KW-0808">Transferase</keyword>
<accession>A0ABW4UDC0</accession>
<organism evidence="3 4">
    <name type="scientific">Mesorhizobium newzealandense</name>
    <dbReference type="NCBI Taxonomy" id="1300302"/>
    <lineage>
        <taxon>Bacteria</taxon>
        <taxon>Pseudomonadati</taxon>
        <taxon>Pseudomonadota</taxon>
        <taxon>Alphaproteobacteria</taxon>
        <taxon>Hyphomicrobiales</taxon>
        <taxon>Phyllobacteriaceae</taxon>
        <taxon>Mesorhizobium</taxon>
    </lineage>
</organism>
<evidence type="ECO:0000259" key="2">
    <source>
        <dbReference type="Pfam" id="PF13649"/>
    </source>
</evidence>
<dbReference type="PANTHER" id="PTHR43464">
    <property type="entry name" value="METHYLTRANSFERASE"/>
    <property type="match status" value="1"/>
</dbReference>
<keyword evidence="3" id="KW-0489">Methyltransferase</keyword>
<dbReference type="CDD" id="cd02440">
    <property type="entry name" value="AdoMet_MTases"/>
    <property type="match status" value="1"/>
</dbReference>
<proteinExistence type="predicted"/>
<dbReference type="Proteomes" id="UP001597405">
    <property type="component" value="Unassembled WGS sequence"/>
</dbReference>
<dbReference type="EMBL" id="JBHUGZ010000012">
    <property type="protein sequence ID" value="MFD1984340.1"/>
    <property type="molecule type" value="Genomic_DNA"/>
</dbReference>